<feature type="domain" description="GGDEF" evidence="2">
    <location>
        <begin position="350"/>
        <end position="489"/>
    </location>
</feature>
<feature type="transmembrane region" description="Helical" evidence="1">
    <location>
        <begin position="60"/>
        <end position="82"/>
    </location>
</feature>
<dbReference type="InterPro" id="IPR037522">
    <property type="entry name" value="HD_GYP_dom"/>
</dbReference>
<dbReference type="Proteomes" id="UP000622552">
    <property type="component" value="Unassembled WGS sequence"/>
</dbReference>
<comment type="caution">
    <text evidence="4">The sequence shown here is derived from an EMBL/GenBank/DDBJ whole genome shotgun (WGS) entry which is preliminary data.</text>
</comment>
<accession>A0A8J7G765</accession>
<dbReference type="PROSITE" id="PS50887">
    <property type="entry name" value="GGDEF"/>
    <property type="match status" value="1"/>
</dbReference>
<dbReference type="PANTHER" id="PTHR45138">
    <property type="entry name" value="REGULATORY COMPONENTS OF SENSORY TRANSDUCTION SYSTEM"/>
    <property type="match status" value="1"/>
</dbReference>
<dbReference type="SMART" id="SM00267">
    <property type="entry name" value="GGDEF"/>
    <property type="match status" value="1"/>
</dbReference>
<feature type="transmembrane region" description="Helical" evidence="1">
    <location>
        <begin position="285"/>
        <end position="304"/>
    </location>
</feature>
<keyword evidence="1" id="KW-1133">Transmembrane helix</keyword>
<dbReference type="InterPro" id="IPR000160">
    <property type="entry name" value="GGDEF_dom"/>
</dbReference>
<protein>
    <submittedName>
        <fullName evidence="4">Diguanylate cyclase (GGDEF)-like protein</fullName>
    </submittedName>
</protein>
<feature type="domain" description="HD-GYP" evidence="3">
    <location>
        <begin position="494"/>
        <end position="691"/>
    </location>
</feature>
<feature type="transmembrane region" description="Helical" evidence="1">
    <location>
        <begin position="185"/>
        <end position="207"/>
    </location>
</feature>
<evidence type="ECO:0000313" key="4">
    <source>
        <dbReference type="EMBL" id="MBG6134125.1"/>
    </source>
</evidence>
<dbReference type="Gene3D" id="3.30.70.270">
    <property type="match status" value="1"/>
</dbReference>
<dbReference type="CDD" id="cd01949">
    <property type="entry name" value="GGDEF"/>
    <property type="match status" value="1"/>
</dbReference>
<gene>
    <name evidence="4" type="ORF">IW245_000319</name>
</gene>
<dbReference type="Gene3D" id="1.10.3210.10">
    <property type="entry name" value="Hypothetical protein af1432"/>
    <property type="match status" value="1"/>
</dbReference>
<sequence length="718" mass="77352">MAGLAWIVLYAGAIAAGQRSPALGKFVAFGLYLVPIVIAVVLSWFAAARTEGRVRLAWRLMFVSNALWFAAELTWGLYAYLAPKDAPVPSFADLGYLLSYATAVPAVLVGLGFGVLGGARGLFDFLLVFAAVFAVGWELVVGPLLPSSLSAGLQALVAFFFPVISMSIFSSLIAAVVAGRRRVPVSMILVGVAFGLSAASEAGYLYLSKFLHVIQPYAGSGWLNLGWQAEAVLLCIAALVAVRRSEGDQRLTPDRDMTILPALVAFLTVVGLAVFDLVLVDELRAVTLAVSVLLMVGLLLRQILAVRDRARLTRQLQTAADTDSLTGLYNRRFCAEMLHAEAGLSARRQTPLSLILIDLDHFKNVNDTYGHAAGDVVLVEAAHRLRRTLRASDLVSRYGGEEFLCVLPGTGEEAAVALAEHIRSALSRTPVTIPDVTDGVVLTASLGVSTGRTSRQGTPIDVDKLVNAADQAVYRAKAQGRDRVVGPGQPSRPDLDPLSEIPAELIWLADQIDARVGDHEHSAAVSRWSLRTAARVGLDQAVQHRTAAAARLHDVGKIGVDWTLLAKPTPLNAQEWEQIRRHPEEGARLVTHLADRQDLAPLIAAHHERYDGTGYPRGLAGANIPVEARVIAVCDAWATMRASRPYSPVLADIHARDELARGRGTQFDPVVVDAFLALLDEGVIDEPAPLRSRTWGPRSGRARVGFLPADRQDRHPAR</sequence>
<feature type="transmembrane region" description="Helical" evidence="1">
    <location>
        <begin position="94"/>
        <end position="116"/>
    </location>
</feature>
<dbReference type="EMBL" id="JADOUF010000001">
    <property type="protein sequence ID" value="MBG6134125.1"/>
    <property type="molecule type" value="Genomic_DNA"/>
</dbReference>
<dbReference type="SMART" id="SM00471">
    <property type="entry name" value="HDc"/>
    <property type="match status" value="1"/>
</dbReference>
<organism evidence="4 5">
    <name type="scientific">Longispora fulva</name>
    <dbReference type="NCBI Taxonomy" id="619741"/>
    <lineage>
        <taxon>Bacteria</taxon>
        <taxon>Bacillati</taxon>
        <taxon>Actinomycetota</taxon>
        <taxon>Actinomycetes</taxon>
        <taxon>Micromonosporales</taxon>
        <taxon>Micromonosporaceae</taxon>
        <taxon>Longispora</taxon>
    </lineage>
</organism>
<evidence type="ECO:0000256" key="1">
    <source>
        <dbReference type="SAM" id="Phobius"/>
    </source>
</evidence>
<evidence type="ECO:0000259" key="2">
    <source>
        <dbReference type="PROSITE" id="PS50887"/>
    </source>
</evidence>
<feature type="transmembrane region" description="Helical" evidence="1">
    <location>
        <begin position="151"/>
        <end position="178"/>
    </location>
</feature>
<name>A0A8J7G765_9ACTN</name>
<keyword evidence="1" id="KW-0472">Membrane</keyword>
<dbReference type="NCBIfam" id="TIGR00254">
    <property type="entry name" value="GGDEF"/>
    <property type="match status" value="1"/>
</dbReference>
<keyword evidence="5" id="KW-1185">Reference proteome</keyword>
<dbReference type="InterPro" id="IPR050469">
    <property type="entry name" value="Diguanylate_Cyclase"/>
</dbReference>
<dbReference type="Pfam" id="PF00990">
    <property type="entry name" value="GGDEF"/>
    <property type="match status" value="1"/>
</dbReference>
<dbReference type="RefSeq" id="WP_197001398.1">
    <property type="nucleotide sequence ID" value="NZ_BONS01000026.1"/>
</dbReference>
<evidence type="ECO:0000313" key="5">
    <source>
        <dbReference type="Proteomes" id="UP000622552"/>
    </source>
</evidence>
<keyword evidence="1" id="KW-0812">Transmembrane</keyword>
<dbReference type="GO" id="GO:0052621">
    <property type="term" value="F:diguanylate cyclase activity"/>
    <property type="evidence" value="ECO:0007669"/>
    <property type="project" value="TreeGrafter"/>
</dbReference>
<reference evidence="4" key="1">
    <citation type="submission" date="2020-11" db="EMBL/GenBank/DDBJ databases">
        <title>Sequencing the genomes of 1000 actinobacteria strains.</title>
        <authorList>
            <person name="Klenk H.-P."/>
        </authorList>
    </citation>
    <scope>NUCLEOTIDE SEQUENCE</scope>
    <source>
        <strain evidence="4">DSM 45356</strain>
    </source>
</reference>
<evidence type="ECO:0000259" key="3">
    <source>
        <dbReference type="PROSITE" id="PS51832"/>
    </source>
</evidence>
<dbReference type="FunFam" id="3.30.70.270:FF:000001">
    <property type="entry name" value="Diguanylate cyclase domain protein"/>
    <property type="match status" value="1"/>
</dbReference>
<dbReference type="InterPro" id="IPR003607">
    <property type="entry name" value="HD/PDEase_dom"/>
</dbReference>
<dbReference type="CDD" id="cd00077">
    <property type="entry name" value="HDc"/>
    <property type="match status" value="1"/>
</dbReference>
<dbReference type="Pfam" id="PF13487">
    <property type="entry name" value="HD_5"/>
    <property type="match status" value="1"/>
</dbReference>
<feature type="transmembrane region" description="Helical" evidence="1">
    <location>
        <begin position="27"/>
        <end position="48"/>
    </location>
</feature>
<dbReference type="PROSITE" id="PS51832">
    <property type="entry name" value="HD_GYP"/>
    <property type="match status" value="1"/>
</dbReference>
<dbReference type="InterPro" id="IPR043128">
    <property type="entry name" value="Rev_trsase/Diguanyl_cyclase"/>
</dbReference>
<dbReference type="PANTHER" id="PTHR45138:SF9">
    <property type="entry name" value="DIGUANYLATE CYCLASE DGCM-RELATED"/>
    <property type="match status" value="1"/>
</dbReference>
<feature type="transmembrane region" description="Helical" evidence="1">
    <location>
        <begin position="257"/>
        <end position="279"/>
    </location>
</feature>
<dbReference type="AlphaFoldDB" id="A0A8J7G765"/>
<proteinExistence type="predicted"/>
<dbReference type="SUPFAM" id="SSF55073">
    <property type="entry name" value="Nucleotide cyclase"/>
    <property type="match status" value="1"/>
</dbReference>
<feature type="transmembrane region" description="Helical" evidence="1">
    <location>
        <begin position="123"/>
        <end position="145"/>
    </location>
</feature>
<dbReference type="SUPFAM" id="SSF109604">
    <property type="entry name" value="HD-domain/PDEase-like"/>
    <property type="match status" value="1"/>
</dbReference>
<dbReference type="InterPro" id="IPR029787">
    <property type="entry name" value="Nucleotide_cyclase"/>
</dbReference>
<feature type="transmembrane region" description="Helical" evidence="1">
    <location>
        <begin position="227"/>
        <end position="245"/>
    </location>
</feature>